<keyword evidence="3" id="KW-1185">Reference proteome</keyword>
<dbReference type="EMBL" id="JAJFAZ020000008">
    <property type="protein sequence ID" value="KAI5313693.1"/>
    <property type="molecule type" value="Genomic_DNA"/>
</dbReference>
<gene>
    <name evidence="2" type="ORF">L3X38_042869</name>
</gene>
<dbReference type="Proteomes" id="UP001054821">
    <property type="component" value="Chromosome 8"/>
</dbReference>
<evidence type="ECO:0000256" key="1">
    <source>
        <dbReference type="SAM" id="MobiDB-lite"/>
    </source>
</evidence>
<feature type="region of interest" description="Disordered" evidence="1">
    <location>
        <begin position="47"/>
        <end position="86"/>
    </location>
</feature>
<reference evidence="2 3" key="1">
    <citation type="journal article" date="2022" name="G3 (Bethesda)">
        <title>Whole-genome sequence and methylome profiling of the almond [Prunus dulcis (Mill.) D.A. Webb] cultivar 'Nonpareil'.</title>
        <authorList>
            <person name="D'Amico-Willman K.M."/>
            <person name="Ouma W.Z."/>
            <person name="Meulia T."/>
            <person name="Sideli G.M."/>
            <person name="Gradziel T.M."/>
            <person name="Fresnedo-Ramirez J."/>
        </authorList>
    </citation>
    <scope>NUCLEOTIDE SEQUENCE [LARGE SCALE GENOMIC DNA]</scope>
    <source>
        <strain evidence="2">Clone GOH B32 T37-40</strain>
    </source>
</reference>
<feature type="compositionally biased region" description="Polar residues" evidence="1">
    <location>
        <begin position="9"/>
        <end position="24"/>
    </location>
</feature>
<dbReference type="AlphaFoldDB" id="A0AAD4UWP8"/>
<feature type="region of interest" description="Disordered" evidence="1">
    <location>
        <begin position="1"/>
        <end position="24"/>
    </location>
</feature>
<proteinExistence type="predicted"/>
<sequence length="86" mass="9555">MMDTAEQVKAQTKWSGKNVTFNSNSPKRFKIVEKAEKRKRFDSIKEYRWANKKAQHGSRASTSRGGPSANGGHSGGKRSGRSGEKK</sequence>
<comment type="caution">
    <text evidence="2">The sequence shown here is derived from an EMBL/GenBank/DDBJ whole genome shotgun (WGS) entry which is preliminary data.</text>
</comment>
<evidence type="ECO:0000313" key="3">
    <source>
        <dbReference type="Proteomes" id="UP001054821"/>
    </source>
</evidence>
<protein>
    <submittedName>
        <fullName evidence="2">Uncharacterized protein</fullName>
    </submittedName>
</protein>
<name>A0AAD4UWP8_PRUDU</name>
<accession>A0AAD4UWP8</accession>
<organism evidence="2 3">
    <name type="scientific">Prunus dulcis</name>
    <name type="common">Almond</name>
    <name type="synonym">Amygdalus dulcis</name>
    <dbReference type="NCBI Taxonomy" id="3755"/>
    <lineage>
        <taxon>Eukaryota</taxon>
        <taxon>Viridiplantae</taxon>
        <taxon>Streptophyta</taxon>
        <taxon>Embryophyta</taxon>
        <taxon>Tracheophyta</taxon>
        <taxon>Spermatophyta</taxon>
        <taxon>Magnoliopsida</taxon>
        <taxon>eudicotyledons</taxon>
        <taxon>Gunneridae</taxon>
        <taxon>Pentapetalae</taxon>
        <taxon>rosids</taxon>
        <taxon>fabids</taxon>
        <taxon>Rosales</taxon>
        <taxon>Rosaceae</taxon>
        <taxon>Amygdaloideae</taxon>
        <taxon>Amygdaleae</taxon>
        <taxon>Prunus</taxon>
    </lineage>
</organism>
<evidence type="ECO:0000313" key="2">
    <source>
        <dbReference type="EMBL" id="KAI5313693.1"/>
    </source>
</evidence>